<feature type="region of interest" description="Disordered" evidence="7">
    <location>
        <begin position="528"/>
        <end position="548"/>
    </location>
</feature>
<dbReference type="EMBL" id="JACSPO010000001">
    <property type="protein sequence ID" value="MBD8061051.1"/>
    <property type="molecule type" value="Genomic_DNA"/>
</dbReference>
<keyword evidence="6 8" id="KW-0472">Membrane</keyword>
<feature type="domain" description="Major facilitator superfamily (MFS) profile" evidence="9">
    <location>
        <begin position="21"/>
        <end position="502"/>
    </location>
</feature>
<keyword evidence="5 8" id="KW-1133">Transmembrane helix</keyword>
<evidence type="ECO:0000256" key="1">
    <source>
        <dbReference type="ARBA" id="ARBA00004651"/>
    </source>
</evidence>
<evidence type="ECO:0000256" key="2">
    <source>
        <dbReference type="ARBA" id="ARBA00022448"/>
    </source>
</evidence>
<dbReference type="InterPro" id="IPR011701">
    <property type="entry name" value="MFS"/>
</dbReference>
<keyword evidence="11" id="KW-1185">Reference proteome</keyword>
<comment type="caution">
    <text evidence="10">The sequence shown here is derived from an EMBL/GenBank/DDBJ whole genome shotgun (WGS) entry which is preliminary data.</text>
</comment>
<dbReference type="Gene3D" id="1.20.1250.20">
    <property type="entry name" value="MFS general substrate transporter like domains"/>
    <property type="match status" value="1"/>
</dbReference>
<feature type="transmembrane region" description="Helical" evidence="8">
    <location>
        <begin position="205"/>
        <end position="225"/>
    </location>
</feature>
<sequence length="548" mass="57205">MTATTTRRADTGSGTPHVGLLFGGLMLVMLLASLNQTVLSTAMPTIVGELDGVTHMLWVITAYILASTIMMPIYGKLGDLIGRRPLLLAAIALFMVGSVVGALAGGMTALIVARAIQGLGGGGLIILSQATIADVVPARERGKYMGVMGAVFAVSSVAGPLLGGWFTEGPGWRWAFWINVPLGIAAAAGAVFLLKLPRPRGRVRLDIGGMILLAVATTCLVLAASWGGHTYAWSDPVILGLIAGTVVAAVTFVAVERRAAEPILPMHLFAEPNFNFTTVAGLLIGVGMFGAIGYMPTYLQMTFGVDATESGLLMIPMMGTMLVTSTVTGQLVTRTGRYKWMPISGSLILAVGLVLLSTLTADMGVWHVCLYVGVIGLGLGMSMQILVLVVQNTFPLREVGTATASNNYFRQIGATLGSALVGSIFTSRLASLLVERLPAEAVESVGGGADSLTPAMVAGLPDAIRQPIIESYNDALTPIYLWIAPLGLVAAVLLCFVKEMPLATSLDDEQVPQAAVEGNLLVQADMVEEDAEARGPRAEAVRGGTADR</sequence>
<evidence type="ECO:0000313" key="11">
    <source>
        <dbReference type="Proteomes" id="UP000661894"/>
    </source>
</evidence>
<accession>A0ABR8YZA4</accession>
<dbReference type="RefSeq" id="WP_251838196.1">
    <property type="nucleotide sequence ID" value="NZ_JACSPO010000001.1"/>
</dbReference>
<reference evidence="10 11" key="1">
    <citation type="submission" date="2020-08" db="EMBL/GenBank/DDBJ databases">
        <title>A Genomic Blueprint of the Chicken Gut Microbiome.</title>
        <authorList>
            <person name="Gilroy R."/>
            <person name="Ravi A."/>
            <person name="Getino M."/>
            <person name="Pursley I."/>
            <person name="Horton D.L."/>
            <person name="Alikhan N.-F."/>
            <person name="Baker D."/>
            <person name="Gharbi K."/>
            <person name="Hall N."/>
            <person name="Watson M."/>
            <person name="Adriaenssens E.M."/>
            <person name="Foster-Nyarko E."/>
            <person name="Jarju S."/>
            <person name="Secka A."/>
            <person name="Antonio M."/>
            <person name="Oren A."/>
            <person name="Chaudhuri R."/>
            <person name="La Ragione R.M."/>
            <person name="Hildebrand F."/>
            <person name="Pallen M.J."/>
        </authorList>
    </citation>
    <scope>NUCLEOTIDE SEQUENCE [LARGE SCALE GENOMIC DNA]</scope>
    <source>
        <strain evidence="10 11">Sa1BUA1</strain>
    </source>
</reference>
<evidence type="ECO:0000256" key="7">
    <source>
        <dbReference type="SAM" id="MobiDB-lite"/>
    </source>
</evidence>
<feature type="transmembrane region" description="Helical" evidence="8">
    <location>
        <begin position="479"/>
        <end position="497"/>
    </location>
</feature>
<dbReference type="InterPro" id="IPR036259">
    <property type="entry name" value="MFS_trans_sf"/>
</dbReference>
<feature type="transmembrane region" description="Helical" evidence="8">
    <location>
        <begin position="111"/>
        <end position="132"/>
    </location>
</feature>
<dbReference type="Pfam" id="PF07690">
    <property type="entry name" value="MFS_1"/>
    <property type="match status" value="1"/>
</dbReference>
<feature type="transmembrane region" description="Helical" evidence="8">
    <location>
        <begin position="311"/>
        <end position="333"/>
    </location>
</feature>
<feature type="transmembrane region" description="Helical" evidence="8">
    <location>
        <begin position="20"/>
        <end position="43"/>
    </location>
</feature>
<evidence type="ECO:0000259" key="9">
    <source>
        <dbReference type="PROSITE" id="PS50850"/>
    </source>
</evidence>
<feature type="transmembrane region" description="Helical" evidence="8">
    <location>
        <begin position="55"/>
        <end position="74"/>
    </location>
</feature>
<feature type="transmembrane region" description="Helical" evidence="8">
    <location>
        <begin position="86"/>
        <end position="105"/>
    </location>
</feature>
<feature type="transmembrane region" description="Helical" evidence="8">
    <location>
        <begin position="237"/>
        <end position="255"/>
    </location>
</feature>
<feature type="transmembrane region" description="Helical" evidence="8">
    <location>
        <begin position="276"/>
        <end position="299"/>
    </location>
</feature>
<evidence type="ECO:0000256" key="8">
    <source>
        <dbReference type="SAM" id="Phobius"/>
    </source>
</evidence>
<feature type="transmembrane region" description="Helical" evidence="8">
    <location>
        <begin position="365"/>
        <end position="390"/>
    </location>
</feature>
<dbReference type="NCBIfam" id="TIGR00711">
    <property type="entry name" value="efflux_EmrB"/>
    <property type="match status" value="1"/>
</dbReference>
<evidence type="ECO:0000256" key="6">
    <source>
        <dbReference type="ARBA" id="ARBA00023136"/>
    </source>
</evidence>
<protein>
    <submittedName>
        <fullName evidence="10">MFS transporter</fullName>
    </submittedName>
</protein>
<feature type="transmembrane region" description="Helical" evidence="8">
    <location>
        <begin position="174"/>
        <end position="193"/>
    </location>
</feature>
<proteinExistence type="predicted"/>
<dbReference type="Gene3D" id="1.20.1720.10">
    <property type="entry name" value="Multidrug resistance protein D"/>
    <property type="match status" value="1"/>
</dbReference>
<feature type="transmembrane region" description="Helical" evidence="8">
    <location>
        <begin position="144"/>
        <end position="162"/>
    </location>
</feature>
<dbReference type="PANTHER" id="PTHR23501">
    <property type="entry name" value="MAJOR FACILITATOR SUPERFAMILY"/>
    <property type="match status" value="1"/>
</dbReference>
<keyword evidence="4 8" id="KW-0812">Transmembrane</keyword>
<feature type="compositionally biased region" description="Basic and acidic residues" evidence="7">
    <location>
        <begin position="532"/>
        <end position="548"/>
    </location>
</feature>
<keyword evidence="2" id="KW-0813">Transport</keyword>
<evidence type="ECO:0000256" key="5">
    <source>
        <dbReference type="ARBA" id="ARBA00022989"/>
    </source>
</evidence>
<evidence type="ECO:0000256" key="3">
    <source>
        <dbReference type="ARBA" id="ARBA00022475"/>
    </source>
</evidence>
<dbReference type="Proteomes" id="UP000661894">
    <property type="component" value="Unassembled WGS sequence"/>
</dbReference>
<name>A0ABR8YZA4_9MICO</name>
<dbReference type="InterPro" id="IPR020846">
    <property type="entry name" value="MFS_dom"/>
</dbReference>
<organism evidence="10 11">
    <name type="scientific">Oceanitalea stevensii</name>
    <dbReference type="NCBI Taxonomy" id="2763072"/>
    <lineage>
        <taxon>Bacteria</taxon>
        <taxon>Bacillati</taxon>
        <taxon>Actinomycetota</taxon>
        <taxon>Actinomycetes</taxon>
        <taxon>Micrococcales</taxon>
        <taxon>Bogoriellaceae</taxon>
        <taxon>Georgenia</taxon>
    </lineage>
</organism>
<feature type="transmembrane region" description="Helical" evidence="8">
    <location>
        <begin position="411"/>
        <end position="430"/>
    </location>
</feature>
<dbReference type="InterPro" id="IPR004638">
    <property type="entry name" value="EmrB-like"/>
</dbReference>
<dbReference type="CDD" id="cd17502">
    <property type="entry name" value="MFS_Azr1_MDR_like"/>
    <property type="match status" value="1"/>
</dbReference>
<comment type="subcellular location">
    <subcellularLocation>
        <location evidence="1">Cell membrane</location>
        <topology evidence="1">Multi-pass membrane protein</topology>
    </subcellularLocation>
</comment>
<feature type="transmembrane region" description="Helical" evidence="8">
    <location>
        <begin position="340"/>
        <end position="359"/>
    </location>
</feature>
<evidence type="ECO:0000256" key="4">
    <source>
        <dbReference type="ARBA" id="ARBA00022692"/>
    </source>
</evidence>
<dbReference type="SUPFAM" id="SSF103473">
    <property type="entry name" value="MFS general substrate transporter"/>
    <property type="match status" value="1"/>
</dbReference>
<dbReference type="PROSITE" id="PS50850">
    <property type="entry name" value="MFS"/>
    <property type="match status" value="1"/>
</dbReference>
<dbReference type="PRINTS" id="PR01036">
    <property type="entry name" value="TCRTETB"/>
</dbReference>
<gene>
    <name evidence="10" type="ORF">H9624_01780</name>
</gene>
<keyword evidence="3" id="KW-1003">Cell membrane</keyword>
<dbReference type="PANTHER" id="PTHR23501:SF197">
    <property type="entry name" value="COMD"/>
    <property type="match status" value="1"/>
</dbReference>
<evidence type="ECO:0000313" key="10">
    <source>
        <dbReference type="EMBL" id="MBD8061051.1"/>
    </source>
</evidence>